<dbReference type="InterPro" id="IPR050508">
    <property type="entry name" value="Methyltransf_Superfamily"/>
</dbReference>
<protein>
    <submittedName>
        <fullName evidence="2">Methyltransferase type 11</fullName>
    </submittedName>
</protein>
<dbReference type="GO" id="GO:0008757">
    <property type="term" value="F:S-adenosylmethionine-dependent methyltransferase activity"/>
    <property type="evidence" value="ECO:0007669"/>
    <property type="project" value="InterPro"/>
</dbReference>
<dbReference type="RefSeq" id="WP_012834412.1">
    <property type="nucleotide sequence ID" value="NC_013441.1"/>
</dbReference>
<dbReference type="eggNOG" id="COG2226">
    <property type="taxonomic scope" value="Bacteria"/>
</dbReference>
<keyword evidence="3" id="KW-1185">Reference proteome</keyword>
<evidence type="ECO:0000313" key="3">
    <source>
        <dbReference type="Proteomes" id="UP000001219"/>
    </source>
</evidence>
<dbReference type="PANTHER" id="PTHR42912">
    <property type="entry name" value="METHYLTRANSFERASE"/>
    <property type="match status" value="1"/>
</dbReference>
<organism evidence="2 3">
    <name type="scientific">Gordonia bronchialis (strain ATCC 25592 / DSM 43247 / BCRC 13721 / JCM 3198 / KCTC 3076 / NBRC 16047 / NCTC 10667)</name>
    <name type="common">Rhodococcus bronchialis</name>
    <dbReference type="NCBI Taxonomy" id="526226"/>
    <lineage>
        <taxon>Bacteria</taxon>
        <taxon>Bacillati</taxon>
        <taxon>Actinomycetota</taxon>
        <taxon>Actinomycetes</taxon>
        <taxon>Mycobacteriales</taxon>
        <taxon>Gordoniaceae</taxon>
        <taxon>Gordonia</taxon>
    </lineage>
</organism>
<dbReference type="InterPro" id="IPR029063">
    <property type="entry name" value="SAM-dependent_MTases_sf"/>
</dbReference>
<dbReference type="Proteomes" id="UP000001219">
    <property type="component" value="Chromosome"/>
</dbReference>
<reference evidence="3" key="1">
    <citation type="submission" date="2009-10" db="EMBL/GenBank/DDBJ databases">
        <title>The complete chromosome of Gordonia bronchialis DSM 43247.</title>
        <authorList>
            <consortium name="US DOE Joint Genome Institute (JGI-PGF)"/>
            <person name="Lucas S."/>
            <person name="Copeland A."/>
            <person name="Lapidus A."/>
            <person name="Glavina del Rio T."/>
            <person name="Dalin E."/>
            <person name="Tice H."/>
            <person name="Bruce D."/>
            <person name="Goodwin L."/>
            <person name="Pitluck S."/>
            <person name="Kyrpides N."/>
            <person name="Mavromatis K."/>
            <person name="Ivanova N."/>
            <person name="Ovchinnikova G."/>
            <person name="Saunders E."/>
            <person name="Brettin T."/>
            <person name="Detter J.C."/>
            <person name="Han C."/>
            <person name="Larimer F."/>
            <person name="Land M."/>
            <person name="Hauser L."/>
            <person name="Markowitz V."/>
            <person name="Cheng J.-F."/>
            <person name="Hugenholtz P."/>
            <person name="Woyke T."/>
            <person name="Wu D."/>
            <person name="Jando M."/>
            <person name="Schneider S."/>
            <person name="Goeker M."/>
            <person name="Klenk H.-P."/>
            <person name="Eisen J.A."/>
        </authorList>
    </citation>
    <scope>NUCLEOTIDE SEQUENCE [LARGE SCALE GENOMIC DNA]</scope>
    <source>
        <strain evidence="3">ATCC 25592 / DSM 43247 / BCRC 13721 / JCM 3198 / KCTC 3076 / NBRC 16047 / NCTC 10667</strain>
    </source>
</reference>
<dbReference type="AlphaFoldDB" id="D0LEZ2"/>
<dbReference type="EMBL" id="CP001802">
    <property type="protein sequence ID" value="ACY21866.1"/>
    <property type="molecule type" value="Genomic_DNA"/>
</dbReference>
<evidence type="ECO:0000259" key="1">
    <source>
        <dbReference type="Pfam" id="PF08241"/>
    </source>
</evidence>
<dbReference type="SUPFAM" id="SSF53335">
    <property type="entry name" value="S-adenosyl-L-methionine-dependent methyltransferases"/>
    <property type="match status" value="1"/>
</dbReference>
<dbReference type="CDD" id="cd02440">
    <property type="entry name" value="AdoMet_MTases"/>
    <property type="match status" value="1"/>
</dbReference>
<evidence type="ECO:0000313" key="2">
    <source>
        <dbReference type="EMBL" id="ACY21866.1"/>
    </source>
</evidence>
<dbReference type="InterPro" id="IPR013216">
    <property type="entry name" value="Methyltransf_11"/>
</dbReference>
<keyword evidence="2" id="KW-0808">Transferase</keyword>
<accession>D0LEZ2</accession>
<feature type="domain" description="Methyltransferase type 11" evidence="1">
    <location>
        <begin position="40"/>
        <end position="139"/>
    </location>
</feature>
<dbReference type="STRING" id="526226.Gbro_2635"/>
<dbReference type="HOGENOM" id="CLU_037990_10_3_11"/>
<dbReference type="KEGG" id="gbr:Gbro_2635"/>
<reference evidence="2 3" key="2">
    <citation type="journal article" date="2010" name="Stand. Genomic Sci.">
        <title>Complete genome sequence of Gordonia bronchialis type strain (3410).</title>
        <authorList>
            <person name="Ivanova N."/>
            <person name="Sikorski J."/>
            <person name="Jando M."/>
            <person name="Lapidus A."/>
            <person name="Nolan M."/>
            <person name="Lucas S."/>
            <person name="Del Rio T.G."/>
            <person name="Tice H."/>
            <person name="Copeland A."/>
            <person name="Cheng J.F."/>
            <person name="Chen F."/>
            <person name="Bruce D."/>
            <person name="Goodwin L."/>
            <person name="Pitluck S."/>
            <person name="Mavromatis K."/>
            <person name="Ovchinnikova G."/>
            <person name="Pati A."/>
            <person name="Chen A."/>
            <person name="Palaniappan K."/>
            <person name="Land M."/>
            <person name="Hauser L."/>
            <person name="Chang Y.J."/>
            <person name="Jeffries C.D."/>
            <person name="Chain P."/>
            <person name="Saunders E."/>
            <person name="Han C."/>
            <person name="Detter J.C."/>
            <person name="Brettin T."/>
            <person name="Rohde M."/>
            <person name="Goker M."/>
            <person name="Bristow J."/>
            <person name="Eisen J.A."/>
            <person name="Markowitz V."/>
            <person name="Hugenholtz P."/>
            <person name="Klenk H.P."/>
            <person name="Kyrpides N.C."/>
        </authorList>
    </citation>
    <scope>NUCLEOTIDE SEQUENCE [LARGE SCALE GENOMIC DNA]</scope>
    <source>
        <strain evidence="3">ATCC 25592 / DSM 43247 / BCRC 13721 / JCM 3198 / KCTC 3076 / NBRC 16047 / NCTC 10667</strain>
    </source>
</reference>
<dbReference type="Gene3D" id="3.40.50.150">
    <property type="entry name" value="Vaccinia Virus protein VP39"/>
    <property type="match status" value="1"/>
</dbReference>
<dbReference type="Pfam" id="PF08241">
    <property type="entry name" value="Methyltransf_11"/>
    <property type="match status" value="1"/>
</dbReference>
<dbReference type="OrthoDB" id="9805171at2"/>
<keyword evidence="2" id="KW-0489">Methyltransferase</keyword>
<dbReference type="PANTHER" id="PTHR42912:SF93">
    <property type="entry name" value="N6-ADENOSINE-METHYLTRANSFERASE TMT1A"/>
    <property type="match status" value="1"/>
</dbReference>
<proteinExistence type="predicted"/>
<dbReference type="GO" id="GO:0032259">
    <property type="term" value="P:methylation"/>
    <property type="evidence" value="ECO:0007669"/>
    <property type="project" value="UniProtKB-KW"/>
</dbReference>
<sequence length="199" mass="21344">MPAMSTIESLFCRSSPWQTATARWVLPWALQGTRPTGEVLEIGGGGGAMAAQMLTSSVPAHQVQVTVTDFDPAMVAAARERLRGFGALARAEIADATALTYDDGSFDTVVSFIMLHHVIDWEQALSEAVRVLRPGGALVGYDLLGTVPARLLHRLEGAPHRFINPGQLLPHLGGLPLSDVIVRENAGLVRFRATRGPSR</sequence>
<name>D0LEZ2_GORB4</name>
<gene>
    <name evidence="2" type="ordered locus">Gbro_2635</name>
</gene>